<dbReference type="AlphaFoldDB" id="A0A6J6BX54"/>
<evidence type="ECO:0000259" key="1">
    <source>
        <dbReference type="Pfam" id="PF01551"/>
    </source>
</evidence>
<dbReference type="SUPFAM" id="SSF51261">
    <property type="entry name" value="Duplicated hybrid motif"/>
    <property type="match status" value="1"/>
</dbReference>
<evidence type="ECO:0000313" key="3">
    <source>
        <dbReference type="EMBL" id="CAB4957570.1"/>
    </source>
</evidence>
<name>A0A6J6BX54_9ZZZZ</name>
<dbReference type="CDD" id="cd12797">
    <property type="entry name" value="M23_peptidase"/>
    <property type="match status" value="1"/>
</dbReference>
<sequence length="190" mass="20505">MLMTVVVSAVPVVANASPQYAFPIKGCPVTFTRYHHNYPATDILAERGCAFVAPTSGIIDEINRIDRFSWSTNRGADRGGKMISMVGDDGVRYYGSHLQSIPASVKVGDRVSVGELIGRVGTTGDAGGTAPHLHFGISWPTKAGIWWVRRGELNPFDYITAWKSGKNISPAKSVAKLRAKLGDIPKQSGY</sequence>
<dbReference type="PANTHER" id="PTHR21666">
    <property type="entry name" value="PEPTIDASE-RELATED"/>
    <property type="match status" value="1"/>
</dbReference>
<accession>A0A6J6BX54</accession>
<dbReference type="InterPro" id="IPR016047">
    <property type="entry name" value="M23ase_b-sheet_dom"/>
</dbReference>
<dbReference type="PANTHER" id="PTHR21666:SF270">
    <property type="entry name" value="MUREIN HYDROLASE ACTIVATOR ENVC"/>
    <property type="match status" value="1"/>
</dbReference>
<dbReference type="InterPro" id="IPR011055">
    <property type="entry name" value="Dup_hybrid_motif"/>
</dbReference>
<dbReference type="EMBL" id="CAFBNS010000038">
    <property type="protein sequence ID" value="CAB4957570.1"/>
    <property type="molecule type" value="Genomic_DNA"/>
</dbReference>
<proteinExistence type="predicted"/>
<dbReference type="EMBL" id="CAEZSC010000095">
    <property type="protein sequence ID" value="CAB4542833.1"/>
    <property type="molecule type" value="Genomic_DNA"/>
</dbReference>
<protein>
    <submittedName>
        <fullName evidence="2">Unannotated protein</fullName>
    </submittedName>
</protein>
<organism evidence="2">
    <name type="scientific">freshwater metagenome</name>
    <dbReference type="NCBI Taxonomy" id="449393"/>
    <lineage>
        <taxon>unclassified sequences</taxon>
        <taxon>metagenomes</taxon>
        <taxon>ecological metagenomes</taxon>
    </lineage>
</organism>
<dbReference type="Gene3D" id="2.70.70.10">
    <property type="entry name" value="Glucose Permease (Domain IIA)"/>
    <property type="match status" value="1"/>
</dbReference>
<dbReference type="InterPro" id="IPR050570">
    <property type="entry name" value="Cell_wall_metabolism_enzyme"/>
</dbReference>
<dbReference type="Pfam" id="PF01551">
    <property type="entry name" value="Peptidase_M23"/>
    <property type="match status" value="1"/>
</dbReference>
<feature type="domain" description="M23ase beta-sheet core" evidence="1">
    <location>
        <begin position="40"/>
        <end position="139"/>
    </location>
</feature>
<evidence type="ECO:0000313" key="2">
    <source>
        <dbReference type="EMBL" id="CAB4542833.1"/>
    </source>
</evidence>
<dbReference type="GO" id="GO:0004222">
    <property type="term" value="F:metalloendopeptidase activity"/>
    <property type="evidence" value="ECO:0007669"/>
    <property type="project" value="TreeGrafter"/>
</dbReference>
<gene>
    <name evidence="2" type="ORF">UFOPK1380_01154</name>
    <name evidence="3" type="ORF">UFOPK3874_00328</name>
</gene>
<reference evidence="2" key="1">
    <citation type="submission" date="2020-05" db="EMBL/GenBank/DDBJ databases">
        <authorList>
            <person name="Chiriac C."/>
            <person name="Salcher M."/>
            <person name="Ghai R."/>
            <person name="Kavagutti S V."/>
        </authorList>
    </citation>
    <scope>NUCLEOTIDE SEQUENCE</scope>
</reference>